<feature type="region of interest" description="Disordered" evidence="2">
    <location>
        <begin position="1917"/>
        <end position="1938"/>
    </location>
</feature>
<dbReference type="PANTHER" id="PTHR45845:SF4">
    <property type="entry name" value="PLECKSTRIN HOMOLOGY DOMAIN CONTAINING, FAMILY G (WITH RHOGEF DOMAIN) MEMBER 4"/>
    <property type="match status" value="1"/>
</dbReference>
<dbReference type="InterPro" id="IPR035899">
    <property type="entry name" value="DBL_dom_sf"/>
</dbReference>
<dbReference type="Pfam" id="PF22697">
    <property type="entry name" value="SOS1_NGEF_PH"/>
    <property type="match status" value="1"/>
</dbReference>
<evidence type="ECO:0000256" key="1">
    <source>
        <dbReference type="ARBA" id="ARBA00010090"/>
    </source>
</evidence>
<feature type="region of interest" description="Disordered" evidence="2">
    <location>
        <begin position="595"/>
        <end position="762"/>
    </location>
</feature>
<feature type="compositionally biased region" description="Polar residues" evidence="2">
    <location>
        <begin position="725"/>
        <end position="747"/>
    </location>
</feature>
<dbReference type="InterPro" id="IPR008405">
    <property type="entry name" value="ApoL"/>
</dbReference>
<dbReference type="GO" id="GO:0005576">
    <property type="term" value="C:extracellular region"/>
    <property type="evidence" value="ECO:0007669"/>
    <property type="project" value="InterPro"/>
</dbReference>
<dbReference type="PROSITE" id="PS50010">
    <property type="entry name" value="DH_2"/>
    <property type="match status" value="1"/>
</dbReference>
<dbReference type="Gene3D" id="2.30.29.30">
    <property type="entry name" value="Pleckstrin-homology domain (PH domain)/Phosphotyrosine-binding domain (PTB)"/>
    <property type="match status" value="1"/>
</dbReference>
<comment type="similarity">
    <text evidence="1">Belongs to the apolipoprotein L family.</text>
</comment>
<dbReference type="InterPro" id="IPR052231">
    <property type="entry name" value="Rho_GEF_signaling-related"/>
</dbReference>
<dbReference type="Pfam" id="PF05461">
    <property type="entry name" value="ApoL"/>
    <property type="match status" value="1"/>
</dbReference>
<evidence type="ECO:0000313" key="5">
    <source>
        <dbReference type="EMBL" id="RXM28711.1"/>
    </source>
</evidence>
<dbReference type="Gene3D" id="1.20.58.60">
    <property type="match status" value="1"/>
</dbReference>
<keyword evidence="6" id="KW-1185">Reference proteome</keyword>
<feature type="compositionally biased region" description="Basic residues" evidence="2">
    <location>
        <begin position="664"/>
        <end position="684"/>
    </location>
</feature>
<feature type="domain" description="PH" evidence="3">
    <location>
        <begin position="1718"/>
        <end position="1825"/>
    </location>
</feature>
<dbReference type="Pfam" id="PF00621">
    <property type="entry name" value="RhoGEF"/>
    <property type="match status" value="1"/>
</dbReference>
<organism evidence="5 6">
    <name type="scientific">Acipenser ruthenus</name>
    <name type="common">Sterlet sturgeon</name>
    <dbReference type="NCBI Taxonomy" id="7906"/>
    <lineage>
        <taxon>Eukaryota</taxon>
        <taxon>Metazoa</taxon>
        <taxon>Chordata</taxon>
        <taxon>Craniata</taxon>
        <taxon>Vertebrata</taxon>
        <taxon>Euteleostomi</taxon>
        <taxon>Actinopterygii</taxon>
        <taxon>Chondrostei</taxon>
        <taxon>Acipenseriformes</taxon>
        <taxon>Acipenseridae</taxon>
        <taxon>Acipenser</taxon>
    </lineage>
</organism>
<feature type="compositionally biased region" description="Basic and acidic residues" evidence="2">
    <location>
        <begin position="492"/>
        <end position="503"/>
    </location>
</feature>
<proteinExistence type="inferred from homology"/>
<evidence type="ECO:0000313" key="6">
    <source>
        <dbReference type="Proteomes" id="UP000289886"/>
    </source>
</evidence>
<dbReference type="PROSITE" id="PS50003">
    <property type="entry name" value="PH_DOMAIN"/>
    <property type="match status" value="1"/>
</dbReference>
<feature type="compositionally biased region" description="Basic and acidic residues" evidence="2">
    <location>
        <begin position="651"/>
        <end position="663"/>
    </location>
</feature>
<dbReference type="SUPFAM" id="SSF50729">
    <property type="entry name" value="PH domain-like"/>
    <property type="match status" value="1"/>
</dbReference>
<feature type="region of interest" description="Disordered" evidence="2">
    <location>
        <begin position="1408"/>
        <end position="1431"/>
    </location>
</feature>
<dbReference type="SMART" id="SM00233">
    <property type="entry name" value="PH"/>
    <property type="match status" value="1"/>
</dbReference>
<feature type="compositionally biased region" description="Polar residues" evidence="2">
    <location>
        <begin position="798"/>
        <end position="815"/>
    </location>
</feature>
<protein>
    <submittedName>
        <fullName evidence="5">Puratrophin-1</fullName>
    </submittedName>
</protein>
<feature type="region of interest" description="Disordered" evidence="2">
    <location>
        <begin position="487"/>
        <end position="514"/>
    </location>
</feature>
<sequence>MPSRSDLTLPAACCLKLPLLPLPFPRLPNIWEAHQRQGTRCSINRDECGVCEAGTREYRGSEAVEDCVQGALSSLYPPFEVTAPPLLSQVFTVLEGTYRHDSLRYLVDFFIPAKHLLQRVQQQACSQYVGFLFLHEGWPLCLHDKVVVHLSTLDWKNLQPGDFYLQVVPFSARAPRLAVKCLSTGGRTVQEILVPESDHGHIFTPEWLNGLNKERTGARLQRCLLISDTGLVRAAWEEVVYPQFIHKPGSMVGSLGTAVDPSLLMPTAVKVPPEEPKLSEENKLKSELEGEYVELLEVGIEEGRVHPGELDSKRRYLEVHGISKTKTMPLCKGQSKGKSRRHKAWLHHRTTGKHNPCSVAPKQSGGSSEDFKSSESTRVETTPKLTNFEKFQGEMVYVECSSESEGGICIPAMLVPSREEKADQNLQEGNLKRVSLKSVEGYDCMSGEDTQRLFTQSLTRLDEGVASQSQPLSSGAGANQIQTGRGANQLETEDRQPSGKEPCDVGSPIPNRTECLKTERTNLPVLPLASDGESNQQPLVRTVNPQPALVESYEEPWTGCPESECLLAEEDTSYALIKHKGSGDQNLTDASLSDKLVQTSSQESTGCKSNSNPNSEQNPVTSRVGSMDVQKEVLDQATGPGQEAAKQSGIVEDKATATKETHNRAHGTKGHRRKRKGKSGKAKSRSSDQTGKGGKGAVKERSKPAGKEKQEAPGECSEIKAAQTPRATESSSLTPGLSVTQDSQTEDVQPLGVRGEPAQLPTLQDTQQLLGIPECDSTGNDLKSHDITQTDKEEMPHSTDNQSEQTSVDHPINNTSEEEKKEEQAPEDQSGDVALQAPPLLKDLNPELLQSGVLTLPGTRDKAGRALVVMETHSPSWQYPVEEIVRTLACFYSLTSSDGLTVLLDSLHAPFSLDTFTPLLAFQETVPNGIGKVLVLVEEDSANCVETPSVLQVELVQGVPSLQLHIEASQLPVSLGGTSTHCHREWLSFQLRLESFSQSCRDALSLLGEALGTLDKNQLPDSTQAVQACVDDHQQLMKTVLADERLTQLQREGGAVLAHLCREVEHSSVSQDDRDSLAVTFDLYNGVDDALHRLVRLSNERIRDLEALARLGTLENKLEKVLCWVSEVGEAGLEGYRDLGDSLELLRRKQREFNDFSQTAVEFCRDGYEVLQQIECWDSFPSPRLRLIQGKVPESRERLQDFTAHVGQCRSTIDKTLHLYEFFSEAYDWSLEVLRHLSQISPEDCSSPSRCGEALSCLQRCCRHFPEIPDSRFSEAQSVARELDSASSNTLQNHWTFARTKYTETRSVLHQRLESAQKAQRAKLGGTPSRSMSNLYLQSQRSALQSWGSLASLQQPFFPEHTSTLRADELPSQDNPCGSDSAPPSPFPWLGNPLSKSSSRWYLQGFLKESSKGPDNPIPVVPAKPNRKRNPSFDFQALLGSRRASKDTGKVEDPGRSPLLWLGRTVVESKPRQTGVHIKGLEVSSTEVVDQTCSPKQHVLLGRTGALTPSTPWGCTPLLDRKKQTSRVHQLASALASSELEYVSALHHVEQQYLPEAELRELPQDLRGKRGVLFANWEKLTAFHTHYLLSAIEGAVNQPHMLGDCFLRHKQQFGLYSLYIRNKPKSDALLASQGSAFFKRRQQELRDPLELGRYLQAPVLRLQQYCEVLEELARDCGQQTSQHQSVQSLQSAVAMLRFTVRHGEDLRASDCITASEVSLSEQGPLLRQDEFTVWGARKKVTRQMFLYEEMLLFTKHKSHHGGKSCYIYKHSVKTSDIGLTENIGDSATRFEIWIRHSKSREAYVLQGKTPEVKETWTRDIARLLWRQAMRNKELRLQESVSMGMGSKPFLDIQSSAANICDRNLDYVLMAGSSGSSSCGSGQQGLPGVESGSAQVTTLTNSSSSQCGMQDKIRMQLGGKKNEEPVDSNESLADKSPLECGENEDLLNDKASLVNDEDTNSLLDWWQNEKGWDEWGSDEEFTDEEQARVIATTSCKVYKGIRLFMKLFLDRFETFQKYISELCAIADGVDRFHKKATIASITGGAVSAAGGVTVIAGLILAPFTFGASIIVSAVGLGVATAGGVTSASANISDTVSNSSDRKRVEKIIEGYQREMKDISECLVFVEKGMESMQRFDLSKVNDSMYSQAFPKIGGALQKGTRVGGQINEIVQVVQLARLAGGAATAVRVVSVASVVLSGLSVGLDMFFIAKDSMELRKGAKTQFAAKIREVASELQAGLLELNKIREELQQTTNGLSETQVPTD</sequence>
<dbReference type="InterPro" id="IPR001849">
    <property type="entry name" value="PH_domain"/>
</dbReference>
<feature type="region of interest" description="Disordered" evidence="2">
    <location>
        <begin position="349"/>
        <end position="380"/>
    </location>
</feature>
<feature type="compositionally biased region" description="Basic and acidic residues" evidence="2">
    <location>
        <begin position="369"/>
        <end position="378"/>
    </location>
</feature>
<evidence type="ECO:0000259" key="4">
    <source>
        <dbReference type="PROSITE" id="PS50010"/>
    </source>
</evidence>
<gene>
    <name evidence="5" type="ORF">EOD39_9471</name>
</gene>
<name>A0A444U0L6_ACIRT</name>
<dbReference type="EMBL" id="SCEB01215590">
    <property type="protein sequence ID" value="RXM28711.1"/>
    <property type="molecule type" value="Genomic_DNA"/>
</dbReference>
<feature type="compositionally biased region" description="Basic and acidic residues" evidence="2">
    <location>
        <begin position="697"/>
        <end position="712"/>
    </location>
</feature>
<dbReference type="SUPFAM" id="SSF48065">
    <property type="entry name" value="DBL homology domain (DH-domain)"/>
    <property type="match status" value="1"/>
</dbReference>
<feature type="region of interest" description="Disordered" evidence="2">
    <location>
        <begin position="790"/>
        <end position="831"/>
    </location>
</feature>
<dbReference type="GO" id="GO:0008289">
    <property type="term" value="F:lipid binding"/>
    <property type="evidence" value="ECO:0007669"/>
    <property type="project" value="InterPro"/>
</dbReference>
<accession>A0A444U0L6</accession>
<dbReference type="SMART" id="SM00325">
    <property type="entry name" value="RhoGEF"/>
    <property type="match status" value="1"/>
</dbReference>
<dbReference type="PANTHER" id="PTHR45845">
    <property type="entry name" value="RHO GUANINE NUCLEOTIDE EXCHANGE FACTOR-RELATED"/>
    <property type="match status" value="1"/>
</dbReference>
<feature type="domain" description="DH" evidence="4">
    <location>
        <begin position="1527"/>
        <end position="1706"/>
    </location>
</feature>
<evidence type="ECO:0000256" key="2">
    <source>
        <dbReference type="SAM" id="MobiDB-lite"/>
    </source>
</evidence>
<dbReference type="GO" id="GO:0042157">
    <property type="term" value="P:lipoprotein metabolic process"/>
    <property type="evidence" value="ECO:0007669"/>
    <property type="project" value="InterPro"/>
</dbReference>
<dbReference type="InterPro" id="IPR000219">
    <property type="entry name" value="DH_dom"/>
</dbReference>
<dbReference type="Proteomes" id="UP000289886">
    <property type="component" value="Unassembled WGS sequence"/>
</dbReference>
<dbReference type="Gene3D" id="1.20.900.10">
    <property type="entry name" value="Dbl homology (DH) domain"/>
    <property type="match status" value="1"/>
</dbReference>
<comment type="caution">
    <text evidence="5">The sequence shown here is derived from an EMBL/GenBank/DDBJ whole genome shotgun (WGS) entry which is preliminary data.</text>
</comment>
<dbReference type="InterPro" id="IPR055251">
    <property type="entry name" value="SOS1_NGEF_PH"/>
</dbReference>
<evidence type="ECO:0000259" key="3">
    <source>
        <dbReference type="PROSITE" id="PS50003"/>
    </source>
</evidence>
<reference evidence="5 6" key="1">
    <citation type="submission" date="2019-01" db="EMBL/GenBank/DDBJ databases">
        <title>Draft Genome and Complete Hox-Cluster Characterization of the Sterlet Sturgeon (Acipenser ruthenus).</title>
        <authorList>
            <person name="Wei Q."/>
        </authorList>
    </citation>
    <scope>NUCLEOTIDE SEQUENCE [LARGE SCALE GENOMIC DNA]</scope>
    <source>
        <strain evidence="5">WHYD16114868_AA</strain>
        <tissue evidence="5">Blood</tissue>
    </source>
</reference>
<dbReference type="GO" id="GO:0006869">
    <property type="term" value="P:lipid transport"/>
    <property type="evidence" value="ECO:0007669"/>
    <property type="project" value="InterPro"/>
</dbReference>
<dbReference type="InterPro" id="IPR011993">
    <property type="entry name" value="PH-like_dom_sf"/>
</dbReference>
<feature type="compositionally biased region" description="Polar residues" evidence="2">
    <location>
        <begin position="595"/>
        <end position="624"/>
    </location>
</feature>
<dbReference type="GO" id="GO:0005085">
    <property type="term" value="F:guanyl-nucleotide exchange factor activity"/>
    <property type="evidence" value="ECO:0007669"/>
    <property type="project" value="InterPro"/>
</dbReference>